<comment type="caution">
    <text evidence="12">The sequence shown here is derived from an EMBL/GenBank/DDBJ whole genome shotgun (WGS) entry which is preliminary data.</text>
</comment>
<dbReference type="GO" id="GO:0005524">
    <property type="term" value="F:ATP binding"/>
    <property type="evidence" value="ECO:0007669"/>
    <property type="project" value="UniProtKB-KW"/>
</dbReference>
<keyword evidence="4" id="KW-0808">Transferase</keyword>
<keyword evidence="3" id="KW-0597">Phosphoprotein</keyword>
<dbReference type="GO" id="GO:0005737">
    <property type="term" value="C:cytoplasm"/>
    <property type="evidence" value="ECO:0007669"/>
    <property type="project" value="TreeGrafter"/>
</dbReference>
<keyword evidence="8" id="KW-0067">ATP-binding</keyword>
<keyword evidence="1" id="KW-0963">Cytoplasm</keyword>
<reference evidence="12" key="1">
    <citation type="submission" date="2016-10" db="EMBL/GenBank/DDBJ databases">
        <title>Sequence of Gallionella enrichment culture.</title>
        <authorList>
            <person name="Poehlein A."/>
            <person name="Muehling M."/>
            <person name="Daniel R."/>
        </authorList>
    </citation>
    <scope>NUCLEOTIDE SEQUENCE</scope>
</reference>
<dbReference type="InterPro" id="IPR032882">
    <property type="entry name" value="SrkA/RdoA"/>
</dbReference>
<dbReference type="Gene3D" id="1.20.1270.170">
    <property type="match status" value="1"/>
</dbReference>
<dbReference type="GO" id="GO:0046872">
    <property type="term" value="F:metal ion binding"/>
    <property type="evidence" value="ECO:0007669"/>
    <property type="project" value="UniProtKB-KW"/>
</dbReference>
<dbReference type="HAMAP" id="MF_01497">
    <property type="entry name" value="SrkA_kinase"/>
    <property type="match status" value="1"/>
</dbReference>
<evidence type="ECO:0000256" key="9">
    <source>
        <dbReference type="ARBA" id="ARBA00022842"/>
    </source>
</evidence>
<dbReference type="NCBIfam" id="NF008738">
    <property type="entry name" value="PRK11768.1"/>
    <property type="match status" value="1"/>
</dbReference>
<keyword evidence="2 12" id="KW-0723">Serine/threonine-protein kinase</keyword>
<evidence type="ECO:0000256" key="5">
    <source>
        <dbReference type="ARBA" id="ARBA00022723"/>
    </source>
</evidence>
<keyword evidence="6" id="KW-0547">Nucleotide-binding</keyword>
<dbReference type="PANTHER" id="PTHR39573">
    <property type="entry name" value="STRESS RESPONSE KINASE A"/>
    <property type="match status" value="1"/>
</dbReference>
<keyword evidence="10" id="KW-0346">Stress response</keyword>
<name>A0A1J5RDN3_9ZZZZ</name>
<evidence type="ECO:0000256" key="3">
    <source>
        <dbReference type="ARBA" id="ARBA00022553"/>
    </source>
</evidence>
<dbReference type="Gene3D" id="3.30.200.70">
    <property type="match status" value="1"/>
</dbReference>
<evidence type="ECO:0000256" key="2">
    <source>
        <dbReference type="ARBA" id="ARBA00022527"/>
    </source>
</evidence>
<sequence length="331" mass="37133">MTPAEAPYADLTPERVLDAVDAIGLRSDGRLLQLNSFENRVYLVGLDDGSQCVAKFYRPARWSDAAIVEEHDFCAELVAQEIPAVAPWAIGGATLHRSDALPGHRYAVFPRQGGRSPELEDEAALEWLGRYLGRIHAVGAARRYQARPALDVDSYGVEARDAIVAGDWLPLEARAAWIDAADRALDEARRVWARVGDVPLLRLHGDCHVGNVLWTDSGPHFVDFDDSRTGPAVQDLWMLLTGEGEQLHAQLGALLRGYRVFADFDRRQLLLVEPLRTLRLVHYSAWIARRWHDPAFPAAFPWFGSSRYWQERTAELRAQLDAMREPPLLAD</sequence>
<dbReference type="AlphaFoldDB" id="A0A1J5RDN3"/>
<accession>A0A1J5RDN3</accession>
<evidence type="ECO:0000259" key="11">
    <source>
        <dbReference type="Pfam" id="PF01636"/>
    </source>
</evidence>
<keyword evidence="7 12" id="KW-0418">Kinase</keyword>
<dbReference type="PANTHER" id="PTHR39573:SF1">
    <property type="entry name" value="STRESS RESPONSE KINASE A"/>
    <property type="match status" value="1"/>
</dbReference>
<keyword evidence="9" id="KW-0460">Magnesium</keyword>
<dbReference type="EMBL" id="MLJW01000198">
    <property type="protein sequence ID" value="OIQ93889.1"/>
    <property type="molecule type" value="Genomic_DNA"/>
</dbReference>
<dbReference type="Gene3D" id="1.10.510.10">
    <property type="entry name" value="Transferase(Phosphotransferase) domain 1"/>
    <property type="match status" value="1"/>
</dbReference>
<dbReference type="InterPro" id="IPR002575">
    <property type="entry name" value="Aminoglycoside_PTrfase"/>
</dbReference>
<proteinExistence type="inferred from homology"/>
<dbReference type="InterPro" id="IPR011009">
    <property type="entry name" value="Kinase-like_dom_sf"/>
</dbReference>
<dbReference type="Pfam" id="PF01636">
    <property type="entry name" value="APH"/>
    <property type="match status" value="1"/>
</dbReference>
<organism evidence="12">
    <name type="scientific">mine drainage metagenome</name>
    <dbReference type="NCBI Taxonomy" id="410659"/>
    <lineage>
        <taxon>unclassified sequences</taxon>
        <taxon>metagenomes</taxon>
        <taxon>ecological metagenomes</taxon>
    </lineage>
</organism>
<dbReference type="GO" id="GO:0004674">
    <property type="term" value="F:protein serine/threonine kinase activity"/>
    <property type="evidence" value="ECO:0007669"/>
    <property type="project" value="UniProtKB-KW"/>
</dbReference>
<evidence type="ECO:0000256" key="6">
    <source>
        <dbReference type="ARBA" id="ARBA00022741"/>
    </source>
</evidence>
<dbReference type="SUPFAM" id="SSF56112">
    <property type="entry name" value="Protein kinase-like (PK-like)"/>
    <property type="match status" value="1"/>
</dbReference>
<evidence type="ECO:0000256" key="7">
    <source>
        <dbReference type="ARBA" id="ARBA00022777"/>
    </source>
</evidence>
<gene>
    <name evidence="12" type="ORF">GALL_241770</name>
</gene>
<evidence type="ECO:0000256" key="1">
    <source>
        <dbReference type="ARBA" id="ARBA00022490"/>
    </source>
</evidence>
<evidence type="ECO:0000256" key="4">
    <source>
        <dbReference type="ARBA" id="ARBA00022679"/>
    </source>
</evidence>
<evidence type="ECO:0000256" key="10">
    <source>
        <dbReference type="ARBA" id="ARBA00023016"/>
    </source>
</evidence>
<feature type="domain" description="Aminoglycoside phosphotransferase" evidence="11">
    <location>
        <begin position="34"/>
        <end position="269"/>
    </location>
</feature>
<protein>
    <submittedName>
        <fullName evidence="12">Serine/threonine protein kinase</fullName>
    </submittedName>
</protein>
<evidence type="ECO:0000313" key="12">
    <source>
        <dbReference type="EMBL" id="OIQ93889.1"/>
    </source>
</evidence>
<keyword evidence="5" id="KW-0479">Metal-binding</keyword>
<evidence type="ECO:0000256" key="8">
    <source>
        <dbReference type="ARBA" id="ARBA00022840"/>
    </source>
</evidence>